<evidence type="ECO:0000256" key="1">
    <source>
        <dbReference type="ARBA" id="ARBA00009477"/>
    </source>
</evidence>
<dbReference type="InterPro" id="IPR006143">
    <property type="entry name" value="RND_pump_MFP"/>
</dbReference>
<dbReference type="STRING" id="371731.Rsw2DRAFT_3291"/>
<dbReference type="eggNOG" id="COG0845">
    <property type="taxonomic scope" value="Bacteria"/>
</dbReference>
<dbReference type="Gene3D" id="2.40.30.170">
    <property type="match status" value="1"/>
</dbReference>
<protein>
    <submittedName>
        <fullName evidence="2">Efflux transporter, RND family, MFP subunit</fullName>
    </submittedName>
</protein>
<gene>
    <name evidence="2" type="ORF">Rsw2DRAFT_3291</name>
</gene>
<comment type="similarity">
    <text evidence="1">Belongs to the membrane fusion protein (MFP) (TC 8.A.1) family.</text>
</comment>
<sequence length="386" mass="40662">MRKLLTNKLVLGGLVLALALAGWLFLTERPLKVPLVQAQDNVALRIYGLGTVEARILSRVGFEVGAALTDLTVDAGDRVAKGQPLARLSPTEQQARVARSKAAVDASQAALAKAEAAVERAAAVLAQREAANRRQVELAKSSTISSQAAEESARDVAVAQADLRVAAAEVAVSRAQSGDAAAALLLEETLLAHHTLLAPYDALVVSRQAEAGMVVKAGEPIFTLIDPATIWVLAFIDEERAGLLALGQGAEIRLRSLPHQVFTGSVARIGLESDRVNEERKVWLTCTDCPPQMFLGEQAEVRITTATRARALMVPEIAISGFDGHQGSVWTLQGGKLVRATLIFGARDEAGRVELAEGLPEGAQIVAAPVKGAAEGRLARAESPAP</sequence>
<evidence type="ECO:0000313" key="3">
    <source>
        <dbReference type="Proteomes" id="UP000010121"/>
    </source>
</evidence>
<dbReference type="PANTHER" id="PTHR30469:SF15">
    <property type="entry name" value="HLYD FAMILY OF SECRETION PROTEINS"/>
    <property type="match status" value="1"/>
</dbReference>
<dbReference type="OrthoDB" id="9806939at2"/>
<reference evidence="2 3" key="1">
    <citation type="submission" date="2009-08" db="EMBL/GenBank/DDBJ databases">
        <title>The draft genome of Rhodobacter sp. SW2.</title>
        <authorList>
            <consortium name="US DOE Joint Genome Institute (JGI-PGF)"/>
            <person name="Lucas S."/>
            <person name="Copeland A."/>
            <person name="Lapidus A."/>
            <person name="Glavina del Rio T."/>
            <person name="Tice H."/>
            <person name="Bruce D."/>
            <person name="Goodwin L."/>
            <person name="Pitluck S."/>
            <person name="Larimer F."/>
            <person name="Land M.L."/>
            <person name="Hauser L."/>
            <person name="Emerson D."/>
        </authorList>
    </citation>
    <scope>NUCLEOTIDE SEQUENCE [LARGE SCALE GENOMIC DNA]</scope>
    <source>
        <strain evidence="2 3">SW2</strain>
    </source>
</reference>
<dbReference type="GO" id="GO:1990281">
    <property type="term" value="C:efflux pump complex"/>
    <property type="evidence" value="ECO:0007669"/>
    <property type="project" value="TreeGrafter"/>
</dbReference>
<dbReference type="Gene3D" id="2.40.50.100">
    <property type="match status" value="1"/>
</dbReference>
<accession>C8S5G2</accession>
<comment type="caution">
    <text evidence="2">The sequence shown here is derived from an EMBL/GenBank/DDBJ whole genome shotgun (WGS) entry which is preliminary data.</text>
</comment>
<organism evidence="2 3">
    <name type="scientific">Rhodobacter ferrooxidans</name>
    <dbReference type="NCBI Taxonomy" id="371731"/>
    <lineage>
        <taxon>Bacteria</taxon>
        <taxon>Pseudomonadati</taxon>
        <taxon>Pseudomonadota</taxon>
        <taxon>Alphaproteobacteria</taxon>
        <taxon>Rhodobacterales</taxon>
        <taxon>Rhodobacter group</taxon>
        <taxon>Rhodobacter</taxon>
    </lineage>
</organism>
<proteinExistence type="inferred from homology"/>
<dbReference type="RefSeq" id="WP_008033017.1">
    <property type="nucleotide sequence ID" value="NZ_ACYY01000034.1"/>
</dbReference>
<dbReference type="SUPFAM" id="SSF111369">
    <property type="entry name" value="HlyD-like secretion proteins"/>
    <property type="match status" value="1"/>
</dbReference>
<dbReference type="AlphaFoldDB" id="C8S5G2"/>
<keyword evidence="3" id="KW-1185">Reference proteome</keyword>
<dbReference type="PANTHER" id="PTHR30469">
    <property type="entry name" value="MULTIDRUG RESISTANCE PROTEIN MDTA"/>
    <property type="match status" value="1"/>
</dbReference>
<name>C8S5G2_9RHOB</name>
<dbReference type="EMBL" id="ACYY01000034">
    <property type="protein sequence ID" value="EEW23775.1"/>
    <property type="molecule type" value="Genomic_DNA"/>
</dbReference>
<evidence type="ECO:0000313" key="2">
    <source>
        <dbReference type="EMBL" id="EEW23775.1"/>
    </source>
</evidence>
<dbReference type="Gene3D" id="2.40.420.20">
    <property type="match status" value="1"/>
</dbReference>
<dbReference type="GO" id="GO:0015562">
    <property type="term" value="F:efflux transmembrane transporter activity"/>
    <property type="evidence" value="ECO:0007669"/>
    <property type="project" value="TreeGrafter"/>
</dbReference>
<dbReference type="Gene3D" id="1.10.287.470">
    <property type="entry name" value="Helix hairpin bin"/>
    <property type="match status" value="1"/>
</dbReference>
<dbReference type="NCBIfam" id="TIGR01730">
    <property type="entry name" value="RND_mfp"/>
    <property type="match status" value="1"/>
</dbReference>
<dbReference type="Proteomes" id="UP000010121">
    <property type="component" value="Unassembled WGS sequence"/>
</dbReference>